<comment type="caution">
    <text evidence="1">The sequence shown here is derived from an EMBL/GenBank/DDBJ whole genome shotgun (WGS) entry which is preliminary data.</text>
</comment>
<dbReference type="PANTHER" id="PTHR30469">
    <property type="entry name" value="MULTIDRUG RESISTANCE PROTEIN MDTA"/>
    <property type="match status" value="1"/>
</dbReference>
<dbReference type="EMBL" id="QDKL01000002">
    <property type="protein sequence ID" value="RZF21828.1"/>
    <property type="molecule type" value="Genomic_DNA"/>
</dbReference>
<proteinExistence type="predicted"/>
<dbReference type="PANTHER" id="PTHR30469:SF33">
    <property type="entry name" value="SLR1207 PROTEIN"/>
    <property type="match status" value="1"/>
</dbReference>
<evidence type="ECO:0000313" key="2">
    <source>
        <dbReference type="Proteomes" id="UP000443582"/>
    </source>
</evidence>
<organism evidence="1 2">
    <name type="scientific">Halobacteriovorax vibrionivorans</name>
    <dbReference type="NCBI Taxonomy" id="2152716"/>
    <lineage>
        <taxon>Bacteria</taxon>
        <taxon>Pseudomonadati</taxon>
        <taxon>Bdellovibrionota</taxon>
        <taxon>Bacteriovoracia</taxon>
        <taxon>Bacteriovoracales</taxon>
        <taxon>Halobacteriovoraceae</taxon>
        <taxon>Halobacteriovorax</taxon>
    </lineage>
</organism>
<name>A0ABY0II65_9BACT</name>
<dbReference type="Proteomes" id="UP000443582">
    <property type="component" value="Unassembled WGS sequence"/>
</dbReference>
<dbReference type="SUPFAM" id="SSF111369">
    <property type="entry name" value="HlyD-like secretion proteins"/>
    <property type="match status" value="1"/>
</dbReference>
<accession>A0ABY0II65</accession>
<reference evidence="2" key="1">
    <citation type="journal article" date="2019" name="Int. J. Syst. Evol. Microbiol.">
        <title>Halobacteriovorax valvorus sp. nov., a novel prokaryotic predator isolated from coastal seawater of China.</title>
        <authorList>
            <person name="Chen M.-X."/>
        </authorList>
    </citation>
    <scope>NUCLEOTIDE SEQUENCE [LARGE SCALE GENOMIC DNA]</scope>
    <source>
        <strain evidence="2">BL9</strain>
    </source>
</reference>
<gene>
    <name evidence="1" type="ORF">DAY19_09065</name>
</gene>
<protein>
    <submittedName>
        <fullName evidence="1">HlyD family efflux transporter periplasmic adaptor subunit</fullName>
    </submittedName>
</protein>
<dbReference type="Gene3D" id="2.40.30.170">
    <property type="match status" value="1"/>
</dbReference>
<dbReference type="Gene3D" id="2.40.420.20">
    <property type="match status" value="1"/>
</dbReference>
<dbReference type="Gene3D" id="2.40.50.100">
    <property type="match status" value="1"/>
</dbReference>
<evidence type="ECO:0000313" key="1">
    <source>
        <dbReference type="EMBL" id="RZF21828.1"/>
    </source>
</evidence>
<keyword evidence="2" id="KW-1185">Reference proteome</keyword>
<dbReference type="RefSeq" id="WP_115361612.1">
    <property type="nucleotide sequence ID" value="NZ_QDKL01000002.1"/>
</dbReference>
<sequence>MKKVYIALVIIVLIAVAIGARVFYFKKNFELISPKKGDVVEAIYGLGRVESDQEFNVKIGVLSIVEKLYVKEGQSVKKGDRLISFEGRVLFKAPFDGTVTLVANKEREIVLPQFTVLTLKNLNQKYVEVSLEQDAALRVLPKQRARLVFESQSQLKYEGYVKTIYPREGEFITRIEVEGLEKSILPGMTADVVIEVGKKKDVLLIPVKAISDGKVLRMRNKKREKVDVTTGNSDGMWVEVVSGDINLDDLIFIKR</sequence>